<organism evidence="2 3">
    <name type="scientific">Paraburkholderia fynbosensis</name>
    <dbReference type="NCBI Taxonomy" id="1200993"/>
    <lineage>
        <taxon>Bacteria</taxon>
        <taxon>Pseudomonadati</taxon>
        <taxon>Pseudomonadota</taxon>
        <taxon>Betaproteobacteria</taxon>
        <taxon>Burkholderiales</taxon>
        <taxon>Burkholderiaceae</taxon>
        <taxon>Paraburkholderia</taxon>
    </lineage>
</organism>
<feature type="region of interest" description="Disordered" evidence="1">
    <location>
        <begin position="69"/>
        <end position="91"/>
    </location>
</feature>
<protein>
    <submittedName>
        <fullName evidence="2">Uncharacterized protein</fullName>
    </submittedName>
</protein>
<sequence>MLVKDAIRVAWPFPQRSFATDEERFLRSNREGINVTALKGNDIAPDPDGQFGRLIGFFGRVDLHTTEVAGQTGHEQPVPTRTAIDTSRSPA</sequence>
<reference evidence="2 3" key="1">
    <citation type="submission" date="2020-04" db="EMBL/GenBank/DDBJ databases">
        <authorList>
            <person name="De Canck E."/>
        </authorList>
    </citation>
    <scope>NUCLEOTIDE SEQUENCE [LARGE SCALE GENOMIC DNA]</scope>
    <source>
        <strain evidence="2 3">LMG 27177</strain>
    </source>
</reference>
<evidence type="ECO:0000313" key="3">
    <source>
        <dbReference type="Proteomes" id="UP000494252"/>
    </source>
</evidence>
<gene>
    <name evidence="2" type="ORF">LMG27177_06863</name>
</gene>
<proteinExistence type="predicted"/>
<keyword evidence="3" id="KW-1185">Reference proteome</keyword>
<evidence type="ECO:0000313" key="2">
    <source>
        <dbReference type="EMBL" id="CAB3809657.1"/>
    </source>
</evidence>
<dbReference type="AlphaFoldDB" id="A0A6J5H1Q3"/>
<evidence type="ECO:0000256" key="1">
    <source>
        <dbReference type="SAM" id="MobiDB-lite"/>
    </source>
</evidence>
<name>A0A6J5H1Q3_9BURK</name>
<dbReference type="Proteomes" id="UP000494252">
    <property type="component" value="Unassembled WGS sequence"/>
</dbReference>
<dbReference type="EMBL" id="CADIKI010000030">
    <property type="protein sequence ID" value="CAB3809657.1"/>
    <property type="molecule type" value="Genomic_DNA"/>
</dbReference>
<accession>A0A6J5H1Q3</accession>